<keyword evidence="1" id="KW-0812">Transmembrane</keyword>
<feature type="transmembrane region" description="Helical" evidence="1">
    <location>
        <begin position="21"/>
        <end position="41"/>
    </location>
</feature>
<proteinExistence type="predicted"/>
<evidence type="ECO:0000313" key="2">
    <source>
        <dbReference type="EMBL" id="GAA1696103.1"/>
    </source>
</evidence>
<dbReference type="EMBL" id="BAAANY010000020">
    <property type="protein sequence ID" value="GAA1696103.1"/>
    <property type="molecule type" value="Genomic_DNA"/>
</dbReference>
<feature type="transmembrane region" description="Helical" evidence="1">
    <location>
        <begin position="47"/>
        <end position="65"/>
    </location>
</feature>
<name>A0ABN2HZE7_9ACTN</name>
<dbReference type="Proteomes" id="UP001500618">
    <property type="component" value="Unassembled WGS sequence"/>
</dbReference>
<evidence type="ECO:0000256" key="1">
    <source>
        <dbReference type="SAM" id="Phobius"/>
    </source>
</evidence>
<sequence>MPHSPAKDKDDVNPARKLRQTAGQVAIVAFLVSLLTTYFHATAIRTLSNVVFMVAAILRLCLFGFDKFVRGGR</sequence>
<evidence type="ECO:0000313" key="3">
    <source>
        <dbReference type="Proteomes" id="UP001500618"/>
    </source>
</evidence>
<organism evidence="2 3">
    <name type="scientific">Fodinicola feengrottensis</name>
    <dbReference type="NCBI Taxonomy" id="435914"/>
    <lineage>
        <taxon>Bacteria</taxon>
        <taxon>Bacillati</taxon>
        <taxon>Actinomycetota</taxon>
        <taxon>Actinomycetes</taxon>
        <taxon>Mycobacteriales</taxon>
        <taxon>Fodinicola</taxon>
    </lineage>
</organism>
<comment type="caution">
    <text evidence="2">The sequence shown here is derived from an EMBL/GenBank/DDBJ whole genome shotgun (WGS) entry which is preliminary data.</text>
</comment>
<reference evidence="2 3" key="1">
    <citation type="journal article" date="2019" name="Int. J. Syst. Evol. Microbiol.">
        <title>The Global Catalogue of Microorganisms (GCM) 10K type strain sequencing project: providing services to taxonomists for standard genome sequencing and annotation.</title>
        <authorList>
            <consortium name="The Broad Institute Genomics Platform"/>
            <consortium name="The Broad Institute Genome Sequencing Center for Infectious Disease"/>
            <person name="Wu L."/>
            <person name="Ma J."/>
        </authorList>
    </citation>
    <scope>NUCLEOTIDE SEQUENCE [LARGE SCALE GENOMIC DNA]</scope>
    <source>
        <strain evidence="2 3">JCM 14718</strain>
    </source>
</reference>
<accession>A0ABN2HZE7</accession>
<gene>
    <name evidence="2" type="ORF">GCM10009765_51680</name>
</gene>
<protein>
    <submittedName>
        <fullName evidence="2">Uncharacterized protein</fullName>
    </submittedName>
</protein>
<keyword evidence="1" id="KW-0472">Membrane</keyword>
<keyword evidence="1" id="KW-1133">Transmembrane helix</keyword>
<keyword evidence="3" id="KW-1185">Reference proteome</keyword>